<dbReference type="Gene3D" id="3.40.50.2300">
    <property type="match status" value="1"/>
</dbReference>
<dbReference type="GO" id="GO:0005829">
    <property type="term" value="C:cytosol"/>
    <property type="evidence" value="ECO:0007669"/>
    <property type="project" value="TreeGrafter"/>
</dbReference>
<accession>A0A174ZXR1</accession>
<evidence type="ECO:0000256" key="9">
    <source>
        <dbReference type="PROSITE-ProRule" id="PRU01091"/>
    </source>
</evidence>
<dbReference type="InterPro" id="IPR036388">
    <property type="entry name" value="WH-like_DNA-bd_sf"/>
</dbReference>
<evidence type="ECO:0000256" key="3">
    <source>
        <dbReference type="ARBA" id="ARBA00023012"/>
    </source>
</evidence>
<dbReference type="SMART" id="SM00448">
    <property type="entry name" value="REC"/>
    <property type="match status" value="1"/>
</dbReference>
<dbReference type="GO" id="GO:0006355">
    <property type="term" value="P:regulation of DNA-templated transcription"/>
    <property type="evidence" value="ECO:0007669"/>
    <property type="project" value="InterPro"/>
</dbReference>
<evidence type="ECO:0000256" key="6">
    <source>
        <dbReference type="ARBA" id="ARBA00023163"/>
    </source>
</evidence>
<dbReference type="PANTHER" id="PTHR48111">
    <property type="entry name" value="REGULATOR OF RPOS"/>
    <property type="match status" value="1"/>
</dbReference>
<dbReference type="OrthoDB" id="9802426at2"/>
<evidence type="ECO:0000256" key="8">
    <source>
        <dbReference type="PROSITE-ProRule" id="PRU00169"/>
    </source>
</evidence>
<dbReference type="SMART" id="SM00862">
    <property type="entry name" value="Trans_reg_C"/>
    <property type="match status" value="1"/>
</dbReference>
<evidence type="ECO:0000256" key="7">
    <source>
        <dbReference type="ARBA" id="ARBA00024867"/>
    </source>
</evidence>
<evidence type="ECO:0000256" key="5">
    <source>
        <dbReference type="ARBA" id="ARBA00023125"/>
    </source>
</evidence>
<evidence type="ECO:0000313" key="12">
    <source>
        <dbReference type="EMBL" id="CUQ92163.1"/>
    </source>
</evidence>
<dbReference type="InterPro" id="IPR011006">
    <property type="entry name" value="CheY-like_superfamily"/>
</dbReference>
<keyword evidence="2 8" id="KW-0597">Phosphoprotein</keyword>
<dbReference type="SUPFAM" id="SSF52172">
    <property type="entry name" value="CheY-like"/>
    <property type="match status" value="1"/>
</dbReference>
<gene>
    <name evidence="12" type="primary">phoP</name>
    <name evidence="12" type="ORF">ERS852540_02472</name>
</gene>
<name>A0A174ZXR1_9FIRM</name>
<dbReference type="Gene3D" id="1.10.10.10">
    <property type="entry name" value="Winged helix-like DNA-binding domain superfamily/Winged helix DNA-binding domain"/>
    <property type="match status" value="1"/>
</dbReference>
<dbReference type="PROSITE" id="PS51755">
    <property type="entry name" value="OMPR_PHOB"/>
    <property type="match status" value="1"/>
</dbReference>
<dbReference type="InterPro" id="IPR001789">
    <property type="entry name" value="Sig_transdc_resp-reg_receiver"/>
</dbReference>
<feature type="domain" description="OmpR/PhoB-type" evidence="11">
    <location>
        <begin position="132"/>
        <end position="231"/>
    </location>
</feature>
<dbReference type="FunFam" id="1.10.10.10:FF:000018">
    <property type="entry name" value="DNA-binding response regulator ResD"/>
    <property type="match status" value="1"/>
</dbReference>
<evidence type="ECO:0000256" key="1">
    <source>
        <dbReference type="ARBA" id="ARBA00018672"/>
    </source>
</evidence>
<dbReference type="STRING" id="39492.ERS852540_02472"/>
<feature type="DNA-binding region" description="OmpR/PhoB-type" evidence="9">
    <location>
        <begin position="132"/>
        <end position="231"/>
    </location>
</feature>
<protein>
    <recommendedName>
        <fullName evidence="1">Stage 0 sporulation protein A homolog</fullName>
    </recommendedName>
</protein>
<keyword evidence="3" id="KW-0902">Two-component regulatory system</keyword>
<dbReference type="Pfam" id="PF00486">
    <property type="entry name" value="Trans_reg_C"/>
    <property type="match status" value="1"/>
</dbReference>
<evidence type="ECO:0000313" key="13">
    <source>
        <dbReference type="Proteomes" id="UP000095662"/>
    </source>
</evidence>
<keyword evidence="5 9" id="KW-0238">DNA-binding</keyword>
<dbReference type="AlphaFoldDB" id="A0A174ZXR1"/>
<organism evidence="12 13">
    <name type="scientific">[Eubacterium] siraeum</name>
    <dbReference type="NCBI Taxonomy" id="39492"/>
    <lineage>
        <taxon>Bacteria</taxon>
        <taxon>Bacillati</taxon>
        <taxon>Bacillota</taxon>
        <taxon>Clostridia</taxon>
        <taxon>Eubacteriales</taxon>
        <taxon>Oscillospiraceae</taxon>
        <taxon>Oscillospiraceae incertae sedis</taxon>
    </lineage>
</organism>
<reference evidence="12 13" key="1">
    <citation type="submission" date="2015-09" db="EMBL/GenBank/DDBJ databases">
        <authorList>
            <consortium name="Pathogen Informatics"/>
        </authorList>
    </citation>
    <scope>NUCLEOTIDE SEQUENCE [LARGE SCALE GENOMIC DNA]</scope>
    <source>
        <strain evidence="12 13">2789STDY5834928</strain>
    </source>
</reference>
<dbReference type="InterPro" id="IPR039420">
    <property type="entry name" value="WalR-like"/>
</dbReference>
<dbReference type="EMBL" id="CZBY01000029">
    <property type="protein sequence ID" value="CUQ92163.1"/>
    <property type="molecule type" value="Genomic_DNA"/>
</dbReference>
<dbReference type="GO" id="GO:0032993">
    <property type="term" value="C:protein-DNA complex"/>
    <property type="evidence" value="ECO:0007669"/>
    <property type="project" value="TreeGrafter"/>
</dbReference>
<dbReference type="InterPro" id="IPR001867">
    <property type="entry name" value="OmpR/PhoB-type_DNA-bd"/>
</dbReference>
<dbReference type="Proteomes" id="UP000095662">
    <property type="component" value="Unassembled WGS sequence"/>
</dbReference>
<dbReference type="SUPFAM" id="SSF46894">
    <property type="entry name" value="C-terminal effector domain of the bipartite response regulators"/>
    <property type="match status" value="1"/>
</dbReference>
<evidence type="ECO:0000256" key="4">
    <source>
        <dbReference type="ARBA" id="ARBA00023015"/>
    </source>
</evidence>
<dbReference type="PROSITE" id="PS50110">
    <property type="entry name" value="RESPONSE_REGULATORY"/>
    <property type="match status" value="1"/>
</dbReference>
<evidence type="ECO:0000256" key="2">
    <source>
        <dbReference type="ARBA" id="ARBA00022553"/>
    </source>
</evidence>
<keyword evidence="4" id="KW-0805">Transcription regulation</keyword>
<dbReference type="GO" id="GO:0000156">
    <property type="term" value="F:phosphorelay response regulator activity"/>
    <property type="evidence" value="ECO:0007669"/>
    <property type="project" value="TreeGrafter"/>
</dbReference>
<keyword evidence="6" id="KW-0804">Transcription</keyword>
<feature type="domain" description="Response regulatory" evidence="10">
    <location>
        <begin position="4"/>
        <end position="120"/>
    </location>
</feature>
<dbReference type="PANTHER" id="PTHR48111:SF1">
    <property type="entry name" value="TWO-COMPONENT RESPONSE REGULATOR ORR33"/>
    <property type="match status" value="1"/>
</dbReference>
<evidence type="ECO:0000259" key="11">
    <source>
        <dbReference type="PROSITE" id="PS51755"/>
    </source>
</evidence>
<comment type="function">
    <text evidence="7">May play the central regulatory role in sporulation. It may be an element of the effector pathway responsible for the activation of sporulation genes in response to nutritional stress. Spo0A may act in concert with spo0H (a sigma factor) to control the expression of some genes that are critical to the sporulation process.</text>
</comment>
<proteinExistence type="predicted"/>
<dbReference type="Gene3D" id="6.10.250.690">
    <property type="match status" value="1"/>
</dbReference>
<dbReference type="GO" id="GO:0000976">
    <property type="term" value="F:transcription cis-regulatory region binding"/>
    <property type="evidence" value="ECO:0007669"/>
    <property type="project" value="TreeGrafter"/>
</dbReference>
<dbReference type="InterPro" id="IPR016032">
    <property type="entry name" value="Sig_transdc_resp-reg_C-effctor"/>
</dbReference>
<evidence type="ECO:0000259" key="10">
    <source>
        <dbReference type="PROSITE" id="PS50110"/>
    </source>
</evidence>
<dbReference type="Pfam" id="PF00072">
    <property type="entry name" value="Response_reg"/>
    <property type="match status" value="1"/>
</dbReference>
<feature type="modified residue" description="4-aspartylphosphate" evidence="8">
    <location>
        <position position="53"/>
    </location>
</feature>
<sequence length="232" mass="25909">MAERIYITEDDDSIRELVTVALSAYSYEVESFVSAEDCLAATEKQVPDIFLFDIMLPGMDGVQAVKILRENEQTKNTPILMLTAKSAEIDKVFGLENGADDYLTKPFGIMELAARIKALLRRSGRSASDSASDKITAGGITVNTSLREVSRDGRPIELTLKEYELLLYLLKNRARVVSREELLTKVWGIDFVGETRTLDMHIGTLRKKLSDDAENAHLIKTVRGVGYRFIGE</sequence>
<dbReference type="CDD" id="cd00383">
    <property type="entry name" value="trans_reg_C"/>
    <property type="match status" value="1"/>
</dbReference>